<evidence type="ECO:0008006" key="4">
    <source>
        <dbReference type="Google" id="ProtNLM"/>
    </source>
</evidence>
<dbReference type="OrthoDB" id="5327923at2759"/>
<keyword evidence="3" id="KW-1185">Reference proteome</keyword>
<name>A0A8H5BPA0_9AGAR</name>
<proteinExistence type="predicted"/>
<accession>A0A8H5BPA0</accession>
<dbReference type="EMBL" id="JAACJJ010000014">
    <property type="protein sequence ID" value="KAF5326691.1"/>
    <property type="molecule type" value="Genomic_DNA"/>
</dbReference>
<feature type="compositionally biased region" description="Basic and acidic residues" evidence="1">
    <location>
        <begin position="60"/>
        <end position="69"/>
    </location>
</feature>
<comment type="caution">
    <text evidence="2">The sequence shown here is derived from an EMBL/GenBank/DDBJ whole genome shotgun (WGS) entry which is preliminary data.</text>
</comment>
<sequence length="716" mass="80809">MLAVAPGPAGATPAIYISSGHGATEVPAAVLENLAKAMLGLKGLSELKDPESNTNQSRSSTDDAKDHDDLDYTDLNWTGGRYDYQAQKDFIKKMVLHFSGYKHDPKKSSKERYEERKRILQHRNTQHRRVFSLWPASKKMENDFNPLRDNPKGLAPPNAPAMWDGPGIWGATLFDHYNLAVIPGALFQTSGSKMLKWCLEQGDSYAAPQMAWAMTEPEPELVEPCDIGKLIEDCERRVQMFPGDPSVVVVPPLQAYIPQHLLPETLVVCDPDKLLYTSGNKGSEVQQRYKLKFSVEYDERRKQDKAREAEAAEEDRKIRDAFLADPHTRNEFPDGQLIDLLPSGVKEKEGPTTRKFFYVYPSVPTRAPIKEAQLHVSKEQFLGVGNHSFVYEARFVLPRTSFFDPQLCDGCISEDIRHQVSEYKFSPSFFDDKVGKMVYKDEPVPAEPQFSKLTPAPLPRLHKVLSYEGPLVMLKSTIEYSHEPCHKHRPDATSPPATAEVRVVAKFSKEDDLHLAREAQNYQRFPRYLFEHWSGLIKVPGLRNPVPAGPVVPQFYGYYVPEGEEVDAHDDKQASSDDDRRGKPIRFTAPFLSPILLVENCGKPIEPEDYGYDDTQECCSLVYRLRHAGFLHASVAKRNIVAQQGPLCAWPFERMFLPGGDTFTNPDGGPSGKSFRLIDFGRTEHVDALDRGALEAAIRHDQDRLTKWADGREVLK</sequence>
<protein>
    <recommendedName>
        <fullName evidence="4">Protein kinase domain-containing protein</fullName>
    </recommendedName>
</protein>
<evidence type="ECO:0000313" key="3">
    <source>
        <dbReference type="Proteomes" id="UP000567179"/>
    </source>
</evidence>
<feature type="region of interest" description="Disordered" evidence="1">
    <location>
        <begin position="46"/>
        <end position="69"/>
    </location>
</feature>
<dbReference type="Proteomes" id="UP000567179">
    <property type="component" value="Unassembled WGS sequence"/>
</dbReference>
<reference evidence="2 3" key="1">
    <citation type="journal article" date="2020" name="ISME J.">
        <title>Uncovering the hidden diversity of litter-decomposition mechanisms in mushroom-forming fungi.</title>
        <authorList>
            <person name="Floudas D."/>
            <person name="Bentzer J."/>
            <person name="Ahren D."/>
            <person name="Johansson T."/>
            <person name="Persson P."/>
            <person name="Tunlid A."/>
        </authorList>
    </citation>
    <scope>NUCLEOTIDE SEQUENCE [LARGE SCALE GENOMIC DNA]</scope>
    <source>
        <strain evidence="2 3">CBS 101986</strain>
    </source>
</reference>
<evidence type="ECO:0000256" key="1">
    <source>
        <dbReference type="SAM" id="MobiDB-lite"/>
    </source>
</evidence>
<evidence type="ECO:0000313" key="2">
    <source>
        <dbReference type="EMBL" id="KAF5326691.1"/>
    </source>
</evidence>
<gene>
    <name evidence="2" type="ORF">D9619_005068</name>
</gene>
<organism evidence="2 3">
    <name type="scientific">Psilocybe cf. subviscida</name>
    <dbReference type="NCBI Taxonomy" id="2480587"/>
    <lineage>
        <taxon>Eukaryota</taxon>
        <taxon>Fungi</taxon>
        <taxon>Dikarya</taxon>
        <taxon>Basidiomycota</taxon>
        <taxon>Agaricomycotina</taxon>
        <taxon>Agaricomycetes</taxon>
        <taxon>Agaricomycetidae</taxon>
        <taxon>Agaricales</taxon>
        <taxon>Agaricineae</taxon>
        <taxon>Strophariaceae</taxon>
        <taxon>Psilocybe</taxon>
    </lineage>
</organism>
<dbReference type="AlphaFoldDB" id="A0A8H5BPA0"/>